<accession>A0ABD0YD47</accession>
<reference evidence="1 2" key="1">
    <citation type="submission" date="2024-07" db="EMBL/GenBank/DDBJ databases">
        <title>Chromosome-level genome assembly of the water stick insect Ranatra chinensis (Heteroptera: Nepidae).</title>
        <authorList>
            <person name="Liu X."/>
        </authorList>
    </citation>
    <scope>NUCLEOTIDE SEQUENCE [LARGE SCALE GENOMIC DNA]</scope>
    <source>
        <strain evidence="1">Cailab_2021Rc</strain>
        <tissue evidence="1">Muscle</tissue>
    </source>
</reference>
<evidence type="ECO:0000313" key="2">
    <source>
        <dbReference type="Proteomes" id="UP001558652"/>
    </source>
</evidence>
<comment type="caution">
    <text evidence="1">The sequence shown here is derived from an EMBL/GenBank/DDBJ whole genome shotgun (WGS) entry which is preliminary data.</text>
</comment>
<organism evidence="1 2">
    <name type="scientific">Ranatra chinensis</name>
    <dbReference type="NCBI Taxonomy" id="642074"/>
    <lineage>
        <taxon>Eukaryota</taxon>
        <taxon>Metazoa</taxon>
        <taxon>Ecdysozoa</taxon>
        <taxon>Arthropoda</taxon>
        <taxon>Hexapoda</taxon>
        <taxon>Insecta</taxon>
        <taxon>Pterygota</taxon>
        <taxon>Neoptera</taxon>
        <taxon>Paraneoptera</taxon>
        <taxon>Hemiptera</taxon>
        <taxon>Heteroptera</taxon>
        <taxon>Panheteroptera</taxon>
        <taxon>Nepomorpha</taxon>
        <taxon>Nepidae</taxon>
        <taxon>Ranatrinae</taxon>
        <taxon>Ranatra</taxon>
    </lineage>
</organism>
<dbReference type="Proteomes" id="UP001558652">
    <property type="component" value="Unassembled WGS sequence"/>
</dbReference>
<evidence type="ECO:0000313" key="1">
    <source>
        <dbReference type="EMBL" id="KAL1129236.1"/>
    </source>
</evidence>
<proteinExistence type="predicted"/>
<sequence>MLRIAATRCTGGFVRIKIIPAPRQSVVKRRHSKRVRQPPLRAFAPPTAYCSVIEFLTFSCESTAGIHFQDTYVEAMSGQHVHKYVQCFKPLPSGGRGSLTHFLYEVGPSVTQAEDGAQAPLFYQDKKQETTEIGARDIMMAPSVEQRCTTAGGGGVANTDNSKTGTNNAANIFLVASNNEMNMGAESNDKLNR</sequence>
<name>A0ABD0YD47_9HEMI</name>
<dbReference type="EMBL" id="JBFDAA010000009">
    <property type="protein sequence ID" value="KAL1129236.1"/>
    <property type="molecule type" value="Genomic_DNA"/>
</dbReference>
<dbReference type="AlphaFoldDB" id="A0ABD0YD47"/>
<protein>
    <submittedName>
        <fullName evidence="1">Uncharacterized protein</fullName>
    </submittedName>
</protein>
<keyword evidence="2" id="KW-1185">Reference proteome</keyword>
<gene>
    <name evidence="1" type="ORF">AAG570_013765</name>
</gene>